<evidence type="ECO:0000256" key="1">
    <source>
        <dbReference type="SAM" id="MobiDB-lite"/>
    </source>
</evidence>
<dbReference type="AlphaFoldDB" id="A0A421B2G2"/>
<feature type="region of interest" description="Disordered" evidence="1">
    <location>
        <begin position="163"/>
        <end position="186"/>
    </location>
</feature>
<keyword evidence="3" id="KW-1185">Reference proteome</keyword>
<protein>
    <submittedName>
        <fullName evidence="2">Uncharacterized protein</fullName>
    </submittedName>
</protein>
<evidence type="ECO:0000313" key="2">
    <source>
        <dbReference type="EMBL" id="RLK58451.1"/>
    </source>
</evidence>
<reference evidence="2 3" key="1">
    <citation type="submission" date="2018-10" db="EMBL/GenBank/DDBJ databases">
        <title>Genomic Encyclopedia of Archaeal and Bacterial Type Strains, Phase II (KMG-II): from individual species to whole genera.</title>
        <authorList>
            <person name="Goeker M."/>
        </authorList>
    </citation>
    <scope>NUCLEOTIDE SEQUENCE [LARGE SCALE GENOMIC DNA]</scope>
    <source>
        <strain evidence="2 3">DSM 45657</strain>
    </source>
</reference>
<dbReference type="EMBL" id="RCDD01000003">
    <property type="protein sequence ID" value="RLK58451.1"/>
    <property type="molecule type" value="Genomic_DNA"/>
</dbReference>
<sequence>MDLTITPPPGYSAVPDARWTWADPRCERCQGSGTVWHTVYEHDIYGWEYDPEEVIPLYREPDDCDCVWTPDVDVLEELSRRYRSWGNADRARDAWEGIAQAIGPRRPGGWYWCGYWRTGYTVVSIDYSFYDGDPASPAWQMTVQWDDGHRTTHFTAWDHGRDSCHRAPARHPGPAPVPPELRSSAPASSRGLWSLLTSWFQPRR</sequence>
<name>A0A421B2G2_9PSEU</name>
<proteinExistence type="predicted"/>
<organism evidence="2 3">
    <name type="scientific">Actinokineospora cianjurensis</name>
    <dbReference type="NCBI Taxonomy" id="585224"/>
    <lineage>
        <taxon>Bacteria</taxon>
        <taxon>Bacillati</taxon>
        <taxon>Actinomycetota</taxon>
        <taxon>Actinomycetes</taxon>
        <taxon>Pseudonocardiales</taxon>
        <taxon>Pseudonocardiaceae</taxon>
        <taxon>Actinokineospora</taxon>
    </lineage>
</organism>
<dbReference type="Proteomes" id="UP000282454">
    <property type="component" value="Unassembled WGS sequence"/>
</dbReference>
<evidence type="ECO:0000313" key="3">
    <source>
        <dbReference type="Proteomes" id="UP000282454"/>
    </source>
</evidence>
<comment type="caution">
    <text evidence="2">The sequence shown here is derived from an EMBL/GenBank/DDBJ whole genome shotgun (WGS) entry which is preliminary data.</text>
</comment>
<gene>
    <name evidence="2" type="ORF">CLV68_4555</name>
</gene>
<accession>A0A421B2G2</accession>